<dbReference type="InterPro" id="IPR036890">
    <property type="entry name" value="HATPase_C_sf"/>
</dbReference>
<accession>A0ABT4DXJ2</accession>
<feature type="domain" description="HAMP" evidence="8">
    <location>
        <begin position="239"/>
        <end position="291"/>
    </location>
</feature>
<keyword evidence="3" id="KW-0597">Phosphoprotein</keyword>
<dbReference type="GO" id="GO:0016301">
    <property type="term" value="F:kinase activity"/>
    <property type="evidence" value="ECO:0007669"/>
    <property type="project" value="UniProtKB-KW"/>
</dbReference>
<keyword evidence="4" id="KW-0808">Transferase</keyword>
<evidence type="ECO:0000256" key="6">
    <source>
        <dbReference type="ARBA" id="ARBA00023136"/>
    </source>
</evidence>
<dbReference type="RefSeq" id="WP_087432454.1">
    <property type="nucleotide sequence ID" value="NZ_JAMDLV010000004.1"/>
</dbReference>
<evidence type="ECO:0000256" key="3">
    <source>
        <dbReference type="ARBA" id="ARBA00022553"/>
    </source>
</evidence>
<dbReference type="SUPFAM" id="SSF55874">
    <property type="entry name" value="ATPase domain of HSP90 chaperone/DNA topoisomerase II/histidine kinase"/>
    <property type="match status" value="1"/>
</dbReference>
<keyword evidence="7" id="KW-0812">Transmembrane</keyword>
<evidence type="ECO:0000256" key="7">
    <source>
        <dbReference type="SAM" id="Phobius"/>
    </source>
</evidence>
<evidence type="ECO:0000313" key="10">
    <source>
        <dbReference type="Proteomes" id="UP001207626"/>
    </source>
</evidence>
<evidence type="ECO:0000313" key="9">
    <source>
        <dbReference type="EMBL" id="MCY9522074.1"/>
    </source>
</evidence>
<dbReference type="InterPro" id="IPR010559">
    <property type="entry name" value="Sig_transdc_His_kin_internal"/>
</dbReference>
<sequence>MTSWTQRAVNEHVNEMLGKQFEILEDIKTLMLLTPEGQVFYDIGYNRFRESDIQALYRQIEAHTASNRPRELWTHVKTVNGDNCLIYARPINNMNDWSQRIGYIVVAVDEYLYSTYTYGDVTMGQGSSLFIVNTAGKVMSASDYRLKAGQSYPEPHFKDRLQVDSERLNGVFTMNRTIDGSEDPYLFVYTYSVFNDWFLVGSIPYNYLNEEAWKAQRDFIMIGAVLLALSLVITLVISTSITWPLKRLTDETKRVSMGRLDNRIVDQGNDELGFLTHKFNDMVIQIKDLIVRTEEEQRLKREIELQMLQAQINPHFLFNTLNSLKWTAALSQAESVSNGLGALADLLRHTIVDKKELVTLRDEFRQLRNYVTIQKMRYGEFDVIFDVDPALHDMCVIKFLLQPIVENAIIHGLDTGKAERVIQITVRQVTVSECKNAQGTLDTAAGSKAMKDWPVLQIQVSDNGKGMDEDTLCSFFTKQPKSNQRLANIGVHNVLERIRLHYGEPYGMQVMSRLGEGTTVTFCLPLIHHISPGGQEQT</sequence>
<proteinExistence type="predicted"/>
<dbReference type="Gene3D" id="3.30.565.10">
    <property type="entry name" value="Histidine kinase-like ATPase, C-terminal domain"/>
    <property type="match status" value="1"/>
</dbReference>
<organism evidence="9 10">
    <name type="scientific">Paenibacillus apiarius</name>
    <dbReference type="NCBI Taxonomy" id="46240"/>
    <lineage>
        <taxon>Bacteria</taxon>
        <taxon>Bacillati</taxon>
        <taxon>Bacillota</taxon>
        <taxon>Bacilli</taxon>
        <taxon>Bacillales</taxon>
        <taxon>Paenibacillaceae</taxon>
        <taxon>Paenibacillus</taxon>
    </lineage>
</organism>
<dbReference type="Pfam" id="PF00672">
    <property type="entry name" value="HAMP"/>
    <property type="match status" value="1"/>
</dbReference>
<reference evidence="9 10" key="1">
    <citation type="submission" date="2022-05" db="EMBL/GenBank/DDBJ databases">
        <title>Genome Sequencing of Bee-Associated Microbes.</title>
        <authorList>
            <person name="Dunlap C."/>
        </authorList>
    </citation>
    <scope>NUCLEOTIDE SEQUENCE [LARGE SCALE GENOMIC DNA]</scope>
    <source>
        <strain evidence="9 10">NRRL NRS-1438</strain>
    </source>
</reference>
<keyword evidence="5 9" id="KW-0418">Kinase</keyword>
<dbReference type="Gene3D" id="6.10.340.10">
    <property type="match status" value="1"/>
</dbReference>
<dbReference type="CDD" id="cd06225">
    <property type="entry name" value="HAMP"/>
    <property type="match status" value="1"/>
</dbReference>
<dbReference type="SUPFAM" id="SSF158472">
    <property type="entry name" value="HAMP domain-like"/>
    <property type="match status" value="1"/>
</dbReference>
<feature type="transmembrane region" description="Helical" evidence="7">
    <location>
        <begin position="219"/>
        <end position="245"/>
    </location>
</feature>
<keyword evidence="7" id="KW-1133">Transmembrane helix</keyword>
<evidence type="ECO:0000256" key="5">
    <source>
        <dbReference type="ARBA" id="ARBA00022777"/>
    </source>
</evidence>
<evidence type="ECO:0000256" key="2">
    <source>
        <dbReference type="ARBA" id="ARBA00022475"/>
    </source>
</evidence>
<dbReference type="CDD" id="cd18774">
    <property type="entry name" value="PDC2_HK_sensor"/>
    <property type="match status" value="1"/>
</dbReference>
<comment type="caution">
    <text evidence="9">The sequence shown here is derived from an EMBL/GenBank/DDBJ whole genome shotgun (WGS) entry which is preliminary data.</text>
</comment>
<dbReference type="Pfam" id="PF06580">
    <property type="entry name" value="His_kinase"/>
    <property type="match status" value="1"/>
</dbReference>
<evidence type="ECO:0000256" key="4">
    <source>
        <dbReference type="ARBA" id="ARBA00022679"/>
    </source>
</evidence>
<dbReference type="SMART" id="SM00304">
    <property type="entry name" value="HAMP"/>
    <property type="match status" value="1"/>
</dbReference>
<dbReference type="InterPro" id="IPR003660">
    <property type="entry name" value="HAMP_dom"/>
</dbReference>
<dbReference type="Proteomes" id="UP001207626">
    <property type="component" value="Unassembled WGS sequence"/>
</dbReference>
<evidence type="ECO:0000256" key="1">
    <source>
        <dbReference type="ARBA" id="ARBA00004651"/>
    </source>
</evidence>
<comment type="subcellular location">
    <subcellularLocation>
        <location evidence="1">Cell membrane</location>
        <topology evidence="1">Multi-pass membrane protein</topology>
    </subcellularLocation>
</comment>
<gene>
    <name evidence="9" type="ORF">M5X09_20830</name>
</gene>
<dbReference type="PROSITE" id="PS50885">
    <property type="entry name" value="HAMP"/>
    <property type="match status" value="1"/>
</dbReference>
<protein>
    <submittedName>
        <fullName evidence="9">Histidine kinase</fullName>
    </submittedName>
</protein>
<dbReference type="PANTHER" id="PTHR34220">
    <property type="entry name" value="SENSOR HISTIDINE KINASE YPDA"/>
    <property type="match status" value="1"/>
</dbReference>
<keyword evidence="6 7" id="KW-0472">Membrane</keyword>
<name>A0ABT4DXJ2_9BACL</name>
<dbReference type="InterPro" id="IPR050640">
    <property type="entry name" value="Bact_2-comp_sensor_kinase"/>
</dbReference>
<dbReference type="PANTHER" id="PTHR34220:SF7">
    <property type="entry name" value="SENSOR HISTIDINE KINASE YPDA"/>
    <property type="match status" value="1"/>
</dbReference>
<keyword evidence="10" id="KW-1185">Reference proteome</keyword>
<dbReference type="SMART" id="SM00387">
    <property type="entry name" value="HATPase_c"/>
    <property type="match status" value="1"/>
</dbReference>
<dbReference type="Pfam" id="PF02518">
    <property type="entry name" value="HATPase_c"/>
    <property type="match status" value="1"/>
</dbReference>
<evidence type="ECO:0000259" key="8">
    <source>
        <dbReference type="PROSITE" id="PS50885"/>
    </source>
</evidence>
<dbReference type="EMBL" id="JAMDLW010000030">
    <property type="protein sequence ID" value="MCY9522074.1"/>
    <property type="molecule type" value="Genomic_DNA"/>
</dbReference>
<dbReference type="InterPro" id="IPR003594">
    <property type="entry name" value="HATPase_dom"/>
</dbReference>
<keyword evidence="2" id="KW-1003">Cell membrane</keyword>